<dbReference type="Pfam" id="PF01161">
    <property type="entry name" value="PBP"/>
    <property type="match status" value="1"/>
</dbReference>
<sequence>MAEKFTVKVEDSLENGFFAPAHYSKMFGVEGGEEVSPKITWSGVPAGTKSFVLTIFDPDAPTESGFWHWAIKDIPGNISSLEADAGNPKSGLMPKAVIPMPNDTRLTQYVGPAPVKGDAPHNYHFILTALDVETLDIPLESTPAFMDFSMIEHTLGKAKFIVKGQQL</sequence>
<dbReference type="NCBIfam" id="TIGR00481">
    <property type="entry name" value="YbhB/YbcL family Raf kinase inhibitor-like protein"/>
    <property type="match status" value="1"/>
</dbReference>
<dbReference type="InterPro" id="IPR036610">
    <property type="entry name" value="PEBP-like_sf"/>
</dbReference>
<dbReference type="PANTHER" id="PTHR30289">
    <property type="entry name" value="UNCHARACTERIZED PROTEIN YBCL-RELATED"/>
    <property type="match status" value="1"/>
</dbReference>
<proteinExistence type="predicted"/>
<reference evidence="1 2" key="1">
    <citation type="submission" date="2017-09" db="EMBL/GenBank/DDBJ databases">
        <title>Large-scale bioinformatics analysis of Bacillus genomes uncovers conserved roles of natural products in bacterial physiology.</title>
        <authorList>
            <consortium name="Agbiome Team Llc"/>
            <person name="Bleich R.M."/>
            <person name="Grubbs K.J."/>
            <person name="Santa Maria K.C."/>
            <person name="Allen S.E."/>
            <person name="Farag S."/>
            <person name="Shank E.A."/>
            <person name="Bowers A."/>
        </authorList>
    </citation>
    <scope>NUCLEOTIDE SEQUENCE [LARGE SCALE GENOMIC DNA]</scope>
    <source>
        <strain evidence="1 2">AFS070861</strain>
    </source>
</reference>
<organism evidence="1 2">
    <name type="scientific">Bacillus cereus</name>
    <dbReference type="NCBI Taxonomy" id="1396"/>
    <lineage>
        <taxon>Bacteria</taxon>
        <taxon>Bacillati</taxon>
        <taxon>Bacillota</taxon>
        <taxon>Bacilli</taxon>
        <taxon>Bacillales</taxon>
        <taxon>Bacillaceae</taxon>
        <taxon>Bacillus</taxon>
        <taxon>Bacillus cereus group</taxon>
    </lineage>
</organism>
<dbReference type="CDD" id="cd00865">
    <property type="entry name" value="PEBP_bact_arch"/>
    <property type="match status" value="1"/>
</dbReference>
<accession>A0A2B2LN07</accession>
<dbReference type="Proteomes" id="UP000224386">
    <property type="component" value="Unassembled WGS sequence"/>
</dbReference>
<dbReference type="AlphaFoldDB" id="A0A2B2LN07"/>
<dbReference type="PANTHER" id="PTHR30289:SF1">
    <property type="entry name" value="PEBP (PHOSPHATIDYLETHANOLAMINE-BINDING PROTEIN) FAMILY PROTEIN"/>
    <property type="match status" value="1"/>
</dbReference>
<dbReference type="EMBL" id="NVAP01000027">
    <property type="protein sequence ID" value="PFQ46177.1"/>
    <property type="molecule type" value="Genomic_DNA"/>
</dbReference>
<dbReference type="InterPro" id="IPR008914">
    <property type="entry name" value="PEBP"/>
</dbReference>
<dbReference type="Gene3D" id="3.90.280.10">
    <property type="entry name" value="PEBP-like"/>
    <property type="match status" value="1"/>
</dbReference>
<dbReference type="SUPFAM" id="SSF49777">
    <property type="entry name" value="PEBP-like"/>
    <property type="match status" value="1"/>
</dbReference>
<evidence type="ECO:0000313" key="1">
    <source>
        <dbReference type="EMBL" id="PFQ46177.1"/>
    </source>
</evidence>
<dbReference type="InterPro" id="IPR005247">
    <property type="entry name" value="YbhB_YbcL/LppC-like"/>
</dbReference>
<dbReference type="RefSeq" id="WP_098612965.1">
    <property type="nucleotide sequence ID" value="NZ_JBNNUB010000014.1"/>
</dbReference>
<gene>
    <name evidence="1" type="ORF">COK05_13525</name>
</gene>
<comment type="caution">
    <text evidence="1">The sequence shown here is derived from an EMBL/GenBank/DDBJ whole genome shotgun (WGS) entry which is preliminary data.</text>
</comment>
<evidence type="ECO:0000313" key="2">
    <source>
        <dbReference type="Proteomes" id="UP000224386"/>
    </source>
</evidence>
<name>A0A2B2LN07_BACCE</name>
<protein>
    <submittedName>
        <fullName evidence="1">YbhB/YbcL family Raf kinase inhibitor-like protein</fullName>
    </submittedName>
</protein>